<dbReference type="SUPFAM" id="SSF51182">
    <property type="entry name" value="RmlC-like cupins"/>
    <property type="match status" value="2"/>
</dbReference>
<dbReference type="InterPro" id="IPR006045">
    <property type="entry name" value="Cupin_1"/>
</dbReference>
<dbReference type="CDD" id="cd02241">
    <property type="entry name" value="cupin_OxOx"/>
    <property type="match status" value="2"/>
</dbReference>
<gene>
    <name evidence="15" type="primary">LOC120253694</name>
</gene>
<feature type="binding site" evidence="9">
    <location>
        <position position="306"/>
    </location>
    <ligand>
        <name>oxalate</name>
        <dbReference type="ChEBI" id="CHEBI:30623"/>
    </ligand>
</feature>
<evidence type="ECO:0000256" key="5">
    <source>
        <dbReference type="ARBA" id="ARBA00022723"/>
    </source>
</evidence>
<keyword evidence="3" id="KW-0052">Apoplast</keyword>
<dbReference type="InterPro" id="IPR011051">
    <property type="entry name" value="RmlC_Cupin_sf"/>
</dbReference>
<feature type="disulfide bond" evidence="11">
    <location>
        <begin position="227"/>
        <end position="242"/>
    </location>
</feature>
<feature type="binding site" evidence="10">
    <location>
        <position position="311"/>
    </location>
    <ligand>
        <name>Mn(2+)</name>
        <dbReference type="ChEBI" id="CHEBI:29035"/>
    </ligand>
</feature>
<dbReference type="InterPro" id="IPR014710">
    <property type="entry name" value="RmlC-like_jellyroll"/>
</dbReference>
<reference evidence="15" key="1">
    <citation type="submission" date="2025-08" db="UniProtKB">
        <authorList>
            <consortium name="RefSeq"/>
        </authorList>
    </citation>
    <scope>IDENTIFICATION</scope>
</reference>
<organism evidence="14 15">
    <name type="scientific">Dioscorea cayennensis subsp. rotundata</name>
    <name type="common">White Guinea yam</name>
    <name type="synonym">Dioscorea rotundata</name>
    <dbReference type="NCBI Taxonomy" id="55577"/>
    <lineage>
        <taxon>Eukaryota</taxon>
        <taxon>Viridiplantae</taxon>
        <taxon>Streptophyta</taxon>
        <taxon>Embryophyta</taxon>
        <taxon>Tracheophyta</taxon>
        <taxon>Spermatophyta</taxon>
        <taxon>Magnoliopsida</taxon>
        <taxon>Liliopsida</taxon>
        <taxon>Dioscoreales</taxon>
        <taxon>Dioscoreaceae</taxon>
        <taxon>Dioscorea</taxon>
    </lineage>
</organism>
<evidence type="ECO:0000313" key="15">
    <source>
        <dbReference type="RefSeq" id="XP_039117904.1"/>
    </source>
</evidence>
<evidence type="ECO:0000256" key="11">
    <source>
        <dbReference type="PIRSR" id="PIRSR601929-3"/>
    </source>
</evidence>
<evidence type="ECO:0000256" key="10">
    <source>
        <dbReference type="PIRSR" id="PIRSR601929-2"/>
    </source>
</evidence>
<dbReference type="SMART" id="SM00835">
    <property type="entry name" value="Cupin_1"/>
    <property type="match status" value="2"/>
</dbReference>
<feature type="binding site" evidence="10">
    <location>
        <position position="306"/>
    </location>
    <ligand>
        <name>Mn(2+)</name>
        <dbReference type="ChEBI" id="CHEBI:29035"/>
    </ligand>
</feature>
<evidence type="ECO:0000256" key="6">
    <source>
        <dbReference type="ARBA" id="ARBA00022729"/>
    </source>
</evidence>
<dbReference type="PROSITE" id="PS00725">
    <property type="entry name" value="GERMIN"/>
    <property type="match status" value="1"/>
</dbReference>
<dbReference type="GO" id="GO:0048046">
    <property type="term" value="C:apoplast"/>
    <property type="evidence" value="ECO:0007669"/>
    <property type="project" value="UniProtKB-SubCell"/>
</dbReference>
<feature type="chain" id="PRO_5044325363" evidence="12">
    <location>
        <begin position="32"/>
        <end position="412"/>
    </location>
</feature>
<dbReference type="InterPro" id="IPR019780">
    <property type="entry name" value="Germin_Mn-BS"/>
</dbReference>
<evidence type="ECO:0000256" key="4">
    <source>
        <dbReference type="ARBA" id="ARBA00022525"/>
    </source>
</evidence>
<feature type="domain" description="Cupin type-1" evidence="13">
    <location>
        <begin position="261"/>
        <end position="402"/>
    </location>
</feature>
<evidence type="ECO:0000256" key="9">
    <source>
        <dbReference type="PIRSR" id="PIRSR601929-1"/>
    </source>
</evidence>
<keyword evidence="14" id="KW-1185">Reference proteome</keyword>
<comment type="subcellular location">
    <subcellularLocation>
        <location evidence="1">Secreted</location>
        <location evidence="1">Extracellular space</location>
        <location evidence="1">Apoplast</location>
    </subcellularLocation>
</comment>
<dbReference type="GO" id="GO:0030145">
    <property type="term" value="F:manganese ion binding"/>
    <property type="evidence" value="ECO:0007669"/>
    <property type="project" value="InterPro"/>
</dbReference>
<dbReference type="Gene3D" id="2.60.120.10">
    <property type="entry name" value="Jelly Rolls"/>
    <property type="match status" value="2"/>
</dbReference>
<dbReference type="AlphaFoldDB" id="A0AB40AT36"/>
<feature type="binding site" evidence="9">
    <location>
        <position position="311"/>
    </location>
    <ligand>
        <name>oxalate</name>
        <dbReference type="ChEBI" id="CHEBI:30623"/>
    </ligand>
</feature>
<proteinExistence type="inferred from homology"/>
<protein>
    <submittedName>
        <fullName evidence="15">Germin-like protein subfamily T member 2</fullName>
    </submittedName>
</protein>
<keyword evidence="8 9" id="KW-0464">Manganese</keyword>
<evidence type="ECO:0000256" key="2">
    <source>
        <dbReference type="ARBA" id="ARBA00007456"/>
    </source>
</evidence>
<dbReference type="PRINTS" id="PR00325">
    <property type="entry name" value="GERMIN"/>
</dbReference>
<comment type="similarity">
    <text evidence="2">Belongs to the germin family.</text>
</comment>
<feature type="domain" description="Cupin type-1" evidence="13">
    <location>
        <begin position="79"/>
        <end position="213"/>
    </location>
</feature>
<keyword evidence="6 12" id="KW-0732">Signal</keyword>
<evidence type="ECO:0000256" key="12">
    <source>
        <dbReference type="SAM" id="SignalP"/>
    </source>
</evidence>
<dbReference type="Pfam" id="PF00190">
    <property type="entry name" value="Cupin_1"/>
    <property type="match status" value="2"/>
</dbReference>
<feature type="signal peptide" evidence="12">
    <location>
        <begin position="1"/>
        <end position="31"/>
    </location>
</feature>
<evidence type="ECO:0000256" key="3">
    <source>
        <dbReference type="ARBA" id="ARBA00022523"/>
    </source>
</evidence>
<keyword evidence="7 11" id="KW-1015">Disulfide bond</keyword>
<dbReference type="PANTHER" id="PTHR31238">
    <property type="entry name" value="GERMIN-LIKE PROTEIN SUBFAMILY 3 MEMBER 3"/>
    <property type="match status" value="1"/>
</dbReference>
<dbReference type="RefSeq" id="XP_039117904.1">
    <property type="nucleotide sequence ID" value="XM_039261970.1"/>
</dbReference>
<evidence type="ECO:0000256" key="7">
    <source>
        <dbReference type="ARBA" id="ARBA00023157"/>
    </source>
</evidence>
<dbReference type="FunFam" id="2.60.120.10:FF:000047">
    <property type="entry name" value="Auxin-binding protein ABP19a"/>
    <property type="match status" value="1"/>
</dbReference>
<dbReference type="Proteomes" id="UP001515500">
    <property type="component" value="Unplaced"/>
</dbReference>
<sequence length="412" mass="44306">MKADNINMSILSNTLTFFIIFLLNSSSSSNAAVQDFCVADLTGPENPAGYPCKNISKVTANDFYFPDFLTPHITYLPKFNASATLGFTPYFPGVNGLGLSLVCFAIEVGSFVPSHTHPRANEVIVMIEGSIIAGFISSDNKAYYKTLQKGDVFIFPQGLLHFEVNVGNITAKILAAFEGSSPGIQGTIMSLTGNDLPSDVVQKVSLIFDKDMVKKFKAMFGAVQDFCVGDLTAPEGPAGYSCKKASVVTSNDFFYKDIFKSNLNFPTINLFLTYLFSQQFPGLNGLGMSLLSIQMGPGGIVPAHTHPRANEVIVCIEGTVYAGFISTDNKAYTKTIQAGDVFIFPQGLLHFQLNVGKGQAKVLAFFGGSSPGIQTLPFSLFGNDLPSDVVGNVTFLDNNVVKKLKARFGGTN</sequence>
<keyword evidence="4" id="KW-0964">Secreted</keyword>
<feature type="binding site" evidence="10">
    <location>
        <position position="304"/>
    </location>
    <ligand>
        <name>Mn(2+)</name>
        <dbReference type="ChEBI" id="CHEBI:29035"/>
    </ligand>
</feature>
<evidence type="ECO:0000256" key="8">
    <source>
        <dbReference type="ARBA" id="ARBA00023211"/>
    </source>
</evidence>
<keyword evidence="5 9" id="KW-0479">Metal-binding</keyword>
<accession>A0AB40AT36</accession>
<evidence type="ECO:0000313" key="14">
    <source>
        <dbReference type="Proteomes" id="UP001515500"/>
    </source>
</evidence>
<dbReference type="InterPro" id="IPR001929">
    <property type="entry name" value="Germin"/>
</dbReference>
<evidence type="ECO:0000259" key="13">
    <source>
        <dbReference type="SMART" id="SM00835"/>
    </source>
</evidence>
<feature type="binding site" evidence="10">
    <location>
        <position position="350"/>
    </location>
    <ligand>
        <name>Mn(2+)</name>
        <dbReference type="ChEBI" id="CHEBI:29035"/>
    </ligand>
</feature>
<evidence type="ECO:0000256" key="1">
    <source>
        <dbReference type="ARBA" id="ARBA00004271"/>
    </source>
</evidence>
<name>A0AB40AT36_DIOCR</name>
<dbReference type="GeneID" id="120253694"/>